<gene>
    <name evidence="1" type="ORF">CHU92_05575</name>
</gene>
<keyword evidence="2" id="KW-1185">Reference proteome</keyword>
<sequence>MSVDCIRKSFEDANFGKMYIFLAAIPQNYARHPPPLKRKVAPFIFHIHLYDPANMKKPC</sequence>
<dbReference type="EMBL" id="NOXV01000223">
    <property type="protein sequence ID" value="OYQ38303.1"/>
    <property type="molecule type" value="Genomic_DNA"/>
</dbReference>
<comment type="caution">
    <text evidence="1">The sequence shown here is derived from an EMBL/GenBank/DDBJ whole genome shotgun (WGS) entry which is preliminary data.</text>
</comment>
<dbReference type="Proteomes" id="UP000216605">
    <property type="component" value="Unassembled WGS sequence"/>
</dbReference>
<protein>
    <submittedName>
        <fullName evidence="1">Uncharacterized protein</fullName>
    </submittedName>
</protein>
<reference evidence="1 2" key="1">
    <citation type="submission" date="2017-07" db="EMBL/GenBank/DDBJ databases">
        <title>Flavobacterium cyanobacteriorum sp. nov., isolated from cyanobacterial aggregates in a eutrophic lake.</title>
        <authorList>
            <person name="Cai H."/>
        </authorList>
    </citation>
    <scope>NUCLEOTIDE SEQUENCE [LARGE SCALE GENOMIC DNA]</scope>
    <source>
        <strain evidence="1 2">TH021</strain>
    </source>
</reference>
<dbReference type="AlphaFoldDB" id="A0A255Z9R2"/>
<accession>A0A255Z9R2</accession>
<organism evidence="1 2">
    <name type="scientific">Flavobacterium cyanobacteriorum</name>
    <dbReference type="NCBI Taxonomy" id="2022802"/>
    <lineage>
        <taxon>Bacteria</taxon>
        <taxon>Pseudomonadati</taxon>
        <taxon>Bacteroidota</taxon>
        <taxon>Flavobacteriia</taxon>
        <taxon>Flavobacteriales</taxon>
        <taxon>Flavobacteriaceae</taxon>
        <taxon>Flavobacterium</taxon>
    </lineage>
</organism>
<proteinExistence type="predicted"/>
<evidence type="ECO:0000313" key="2">
    <source>
        <dbReference type="Proteomes" id="UP000216605"/>
    </source>
</evidence>
<name>A0A255Z9R2_9FLAO</name>
<evidence type="ECO:0000313" key="1">
    <source>
        <dbReference type="EMBL" id="OYQ38303.1"/>
    </source>
</evidence>